<accession>A5UKF1</accession>
<dbReference type="EMBL" id="CP000678">
    <property type="protein sequence ID" value="ABQ86679.1"/>
    <property type="molecule type" value="Genomic_DNA"/>
</dbReference>
<dbReference type="EnsemblBacteria" id="ABQ86679">
    <property type="protein sequence ID" value="ABQ86679"/>
    <property type="gene ID" value="Msm_0474"/>
</dbReference>
<evidence type="ECO:0000313" key="2">
    <source>
        <dbReference type="Proteomes" id="UP000001992"/>
    </source>
</evidence>
<sequence>MGLGLNCLSTDTLRHPIWSNFNKAVKKTTANYLFEIAEVPVY</sequence>
<dbReference type="STRING" id="420247.Msm_0474"/>
<protein>
    <submittedName>
        <fullName evidence="1">Uncharacterized protein</fullName>
    </submittedName>
</protein>
<keyword evidence="2" id="KW-1185">Reference proteome</keyword>
<dbReference type="KEGG" id="msi:Msm_0474"/>
<proteinExistence type="predicted"/>
<organism evidence="1 2">
    <name type="scientific">Methanobrevibacter smithii (strain ATCC 35061 / DSM 861 / OCM 144 / PS)</name>
    <dbReference type="NCBI Taxonomy" id="420247"/>
    <lineage>
        <taxon>Archaea</taxon>
        <taxon>Methanobacteriati</taxon>
        <taxon>Methanobacteriota</taxon>
        <taxon>Methanomada group</taxon>
        <taxon>Methanobacteria</taxon>
        <taxon>Methanobacteriales</taxon>
        <taxon>Methanobacteriaceae</taxon>
        <taxon>Methanobrevibacter</taxon>
    </lineage>
</organism>
<evidence type="ECO:0000313" key="1">
    <source>
        <dbReference type="EMBL" id="ABQ86679.1"/>
    </source>
</evidence>
<dbReference type="Proteomes" id="UP000001992">
    <property type="component" value="Chromosome"/>
</dbReference>
<name>A5UKF1_METS3</name>
<dbReference type="PATRIC" id="fig|420247.28.peg.473"/>
<reference evidence="1 2" key="1">
    <citation type="journal article" date="2007" name="Proc. Natl. Acad. Sci. U.S.A.">
        <title>Genomic and metabolic adaptations of Methanobrevibacter smithii to the human gut.</title>
        <authorList>
            <person name="Samuel B.S."/>
            <person name="Hansen E.E."/>
            <person name="Manchester J.K."/>
            <person name="Coutinho P.M."/>
            <person name="Henrissat B."/>
            <person name="Fulton R."/>
            <person name="Latreille P."/>
            <person name="Kim K."/>
            <person name="Wilson R.K."/>
            <person name="Gordon J.I."/>
        </authorList>
    </citation>
    <scope>NUCLEOTIDE SEQUENCE [LARGE SCALE GENOMIC DNA]</scope>
    <source>
        <strain evidence="2">ATCC 35061 / DSM 861 / OCM 144 / PS</strain>
    </source>
</reference>
<dbReference type="BioCyc" id="MSMI420247:GHWZ-480-MONOMER"/>
<dbReference type="AlphaFoldDB" id="A5UKF1"/>
<dbReference type="HOGENOM" id="CLU_3245414_0_0_2"/>
<gene>
    <name evidence="1" type="ordered locus">Msm_0474</name>
</gene>